<dbReference type="NCBIfam" id="TIGR00247">
    <property type="entry name" value="endolytic transglycosylase MltG"/>
    <property type="match status" value="1"/>
</dbReference>
<dbReference type="GO" id="GO:0008932">
    <property type="term" value="F:lytic endotransglycosylase activity"/>
    <property type="evidence" value="ECO:0007669"/>
    <property type="project" value="UniProtKB-UniRule"/>
</dbReference>
<name>A0A919BJE9_9GAMM</name>
<dbReference type="PROSITE" id="PS51257">
    <property type="entry name" value="PROKAR_LIPOPROTEIN"/>
    <property type="match status" value="1"/>
</dbReference>
<evidence type="ECO:0000256" key="4">
    <source>
        <dbReference type="ARBA" id="ARBA00023136"/>
    </source>
</evidence>
<keyword evidence="2 7" id="KW-0812">Transmembrane</keyword>
<evidence type="ECO:0000313" key="9">
    <source>
        <dbReference type="Proteomes" id="UP000623842"/>
    </source>
</evidence>
<dbReference type="Gene3D" id="3.30.160.60">
    <property type="entry name" value="Classic Zinc Finger"/>
    <property type="match status" value="1"/>
</dbReference>
<organism evidence="8 9">
    <name type="scientific">Thalassotalea marina</name>
    <dbReference type="NCBI Taxonomy" id="1673741"/>
    <lineage>
        <taxon>Bacteria</taxon>
        <taxon>Pseudomonadati</taxon>
        <taxon>Pseudomonadota</taxon>
        <taxon>Gammaproteobacteria</taxon>
        <taxon>Alteromonadales</taxon>
        <taxon>Colwelliaceae</taxon>
        <taxon>Thalassotalea</taxon>
    </lineage>
</organism>
<dbReference type="PANTHER" id="PTHR30518">
    <property type="entry name" value="ENDOLYTIC MUREIN TRANSGLYCOSYLASE"/>
    <property type="match status" value="1"/>
</dbReference>
<comment type="caution">
    <text evidence="8">The sequence shown here is derived from an EMBL/GenBank/DDBJ whole genome shotgun (WGS) entry which is preliminary data.</text>
</comment>
<evidence type="ECO:0000256" key="2">
    <source>
        <dbReference type="ARBA" id="ARBA00022692"/>
    </source>
</evidence>
<evidence type="ECO:0000256" key="5">
    <source>
        <dbReference type="ARBA" id="ARBA00023239"/>
    </source>
</evidence>
<keyword evidence="3 7" id="KW-1133">Transmembrane helix</keyword>
<accession>A0A919BJE9</accession>
<comment type="similarity">
    <text evidence="7">Belongs to the transglycosylase MltG family.</text>
</comment>
<dbReference type="EC" id="4.2.2.29" evidence="7"/>
<dbReference type="EMBL" id="BNCK01000004">
    <property type="protein sequence ID" value="GHF93148.1"/>
    <property type="molecule type" value="Genomic_DNA"/>
</dbReference>
<evidence type="ECO:0000256" key="6">
    <source>
        <dbReference type="ARBA" id="ARBA00023316"/>
    </source>
</evidence>
<reference evidence="8" key="2">
    <citation type="submission" date="2020-09" db="EMBL/GenBank/DDBJ databases">
        <authorList>
            <person name="Sun Q."/>
            <person name="Kim S."/>
        </authorList>
    </citation>
    <scope>NUCLEOTIDE SEQUENCE</scope>
    <source>
        <strain evidence="8">KCTC 42731</strain>
    </source>
</reference>
<dbReference type="Gene3D" id="3.30.1490.480">
    <property type="entry name" value="Endolytic murein transglycosylase"/>
    <property type="match status" value="1"/>
</dbReference>
<dbReference type="AlphaFoldDB" id="A0A919BJE9"/>
<dbReference type="GO" id="GO:0009252">
    <property type="term" value="P:peptidoglycan biosynthetic process"/>
    <property type="evidence" value="ECO:0007669"/>
    <property type="project" value="UniProtKB-UniRule"/>
</dbReference>
<keyword evidence="1 7" id="KW-1003">Cell membrane</keyword>
<sequence length="338" mass="38340">MLKKFRTILILLLALVLGCSITFYVLLKQNIQQPVALDAPLLVTIKPGTSFNRFSKQLVTLGVIDSRFWLRGYAKLNPTYSKIKAGTYQLLPEQRIIDVLNDVVSGKEFQYSITFVEGSTLKQWLSQLSQHEAVVQTLDYANKNTLYLQVGQALAIENPHPEGLFFPETYSFVHGTKDVEILKRAQRKMTQELNDAWQNRLGNLPYQTPYQALIMASIIEKESGLLAEHQTIASVFVNRLHKGMRLQTDPTVIYGLGERYQGDIKRVHLKEKTAYNTYRINGLPPTPIAMPGKSAIIAALQPEDTDYYYFVSNGSGQHIFSTNLQDHNKAVRQYLLSN</sequence>
<keyword evidence="4 7" id="KW-0472">Membrane</keyword>
<gene>
    <name evidence="7" type="primary">mltG</name>
    <name evidence="8" type="ORF">GCM10017161_21750</name>
</gene>
<dbReference type="Pfam" id="PF02618">
    <property type="entry name" value="YceG"/>
    <property type="match status" value="1"/>
</dbReference>
<dbReference type="Proteomes" id="UP000623842">
    <property type="component" value="Unassembled WGS sequence"/>
</dbReference>
<dbReference type="CDD" id="cd08010">
    <property type="entry name" value="MltG_like"/>
    <property type="match status" value="1"/>
</dbReference>
<keyword evidence="6 7" id="KW-0961">Cell wall biogenesis/degradation</keyword>
<protein>
    <recommendedName>
        <fullName evidence="7">Endolytic murein transglycosylase</fullName>
        <ecNumber evidence="7">4.2.2.29</ecNumber>
    </recommendedName>
    <alternativeName>
        <fullName evidence="7">Peptidoglycan lytic transglycosylase</fullName>
    </alternativeName>
    <alternativeName>
        <fullName evidence="7">Peptidoglycan polymerization terminase</fullName>
    </alternativeName>
</protein>
<evidence type="ECO:0000256" key="3">
    <source>
        <dbReference type="ARBA" id="ARBA00022989"/>
    </source>
</evidence>
<comment type="function">
    <text evidence="7">Functions as a peptidoglycan terminase that cleaves nascent peptidoglycan strands endolytically to terminate their elongation.</text>
</comment>
<keyword evidence="7" id="KW-0997">Cell inner membrane</keyword>
<dbReference type="InterPro" id="IPR003770">
    <property type="entry name" value="MLTG-like"/>
</dbReference>
<feature type="site" description="Important for catalytic activity" evidence="7">
    <location>
        <position position="222"/>
    </location>
</feature>
<evidence type="ECO:0000256" key="1">
    <source>
        <dbReference type="ARBA" id="ARBA00022475"/>
    </source>
</evidence>
<keyword evidence="9" id="KW-1185">Reference proteome</keyword>
<reference evidence="8" key="1">
    <citation type="journal article" date="2014" name="Int. J. Syst. Evol. Microbiol.">
        <title>Complete genome sequence of Corynebacterium casei LMG S-19264T (=DSM 44701T), isolated from a smear-ripened cheese.</title>
        <authorList>
            <consortium name="US DOE Joint Genome Institute (JGI-PGF)"/>
            <person name="Walter F."/>
            <person name="Albersmeier A."/>
            <person name="Kalinowski J."/>
            <person name="Ruckert C."/>
        </authorList>
    </citation>
    <scope>NUCLEOTIDE SEQUENCE</scope>
    <source>
        <strain evidence="8">KCTC 42731</strain>
    </source>
</reference>
<dbReference type="GO" id="GO:0005886">
    <property type="term" value="C:plasma membrane"/>
    <property type="evidence" value="ECO:0007669"/>
    <property type="project" value="UniProtKB-UniRule"/>
</dbReference>
<evidence type="ECO:0000256" key="7">
    <source>
        <dbReference type="HAMAP-Rule" id="MF_02065"/>
    </source>
</evidence>
<evidence type="ECO:0000313" key="8">
    <source>
        <dbReference type="EMBL" id="GHF93148.1"/>
    </source>
</evidence>
<dbReference type="PANTHER" id="PTHR30518:SF2">
    <property type="entry name" value="ENDOLYTIC MUREIN TRANSGLYCOSYLASE"/>
    <property type="match status" value="1"/>
</dbReference>
<dbReference type="GO" id="GO:0071555">
    <property type="term" value="P:cell wall organization"/>
    <property type="evidence" value="ECO:0007669"/>
    <property type="project" value="UniProtKB-KW"/>
</dbReference>
<proteinExistence type="inferred from homology"/>
<keyword evidence="5 7" id="KW-0456">Lyase</keyword>
<dbReference type="RefSeq" id="WP_189770307.1">
    <property type="nucleotide sequence ID" value="NZ_BNCK01000004.1"/>
</dbReference>
<dbReference type="HAMAP" id="MF_02065">
    <property type="entry name" value="MltG"/>
    <property type="match status" value="1"/>
</dbReference>
<comment type="catalytic activity">
    <reaction evidence="7">
        <text>a peptidoglycan chain = a peptidoglycan chain with N-acetyl-1,6-anhydromuramyl-[peptide] at the reducing end + a peptidoglycan chain with N-acetylglucosamine at the non-reducing end.</text>
        <dbReference type="EC" id="4.2.2.29"/>
    </reaction>
</comment>